<gene>
    <name evidence="3" type="ORF">ACFSBX_07670</name>
</gene>
<evidence type="ECO:0000259" key="2">
    <source>
        <dbReference type="Pfam" id="PF23437"/>
    </source>
</evidence>
<feature type="compositionally biased region" description="Acidic residues" evidence="1">
    <location>
        <begin position="1"/>
        <end position="15"/>
    </location>
</feature>
<comment type="caution">
    <text evidence="3">The sequence shown here is derived from an EMBL/GenBank/DDBJ whole genome shotgun (WGS) entry which is preliminary data.</text>
</comment>
<keyword evidence="4" id="KW-1185">Reference proteome</keyword>
<dbReference type="InterPro" id="IPR055546">
    <property type="entry name" value="DUF7122"/>
</dbReference>
<sequence>MSDGDASDDLTDAEAVDGVSDADAGTGDTADPPENDGQRFDRLPATADERVVPGRPTREELLEWWEQRYGIPPETWDGHTFWEKGNGKLWAFAADVVSPIPVEGLGLRILRARQEHWKPSTNAVQRFGTDATRNVVVLDSEEATRFAKGEDQELPRWDGDWGYVIAAHEIAGDSEASETPRATGEAGDVEPIGVGLYLHGELRSTVPKGRREDLS</sequence>
<dbReference type="Pfam" id="PF23437">
    <property type="entry name" value="DUF7122"/>
    <property type="match status" value="1"/>
</dbReference>
<protein>
    <recommendedName>
        <fullName evidence="2">DUF7122 domain-containing protein</fullName>
    </recommendedName>
</protein>
<dbReference type="EMBL" id="JBHUDK010000006">
    <property type="protein sequence ID" value="MFD1598835.1"/>
    <property type="molecule type" value="Genomic_DNA"/>
</dbReference>
<dbReference type="Proteomes" id="UP001597085">
    <property type="component" value="Unassembled WGS sequence"/>
</dbReference>
<reference evidence="3 4" key="1">
    <citation type="journal article" date="2019" name="Int. J. Syst. Evol. Microbiol.">
        <title>The Global Catalogue of Microorganisms (GCM) 10K type strain sequencing project: providing services to taxonomists for standard genome sequencing and annotation.</title>
        <authorList>
            <consortium name="The Broad Institute Genomics Platform"/>
            <consortium name="The Broad Institute Genome Sequencing Center for Infectious Disease"/>
            <person name="Wu L."/>
            <person name="Ma J."/>
        </authorList>
    </citation>
    <scope>NUCLEOTIDE SEQUENCE [LARGE SCALE GENOMIC DNA]</scope>
    <source>
        <strain evidence="3 4">CGMCC 1.12121</strain>
    </source>
</reference>
<evidence type="ECO:0000313" key="4">
    <source>
        <dbReference type="Proteomes" id="UP001597085"/>
    </source>
</evidence>
<feature type="compositionally biased region" description="Low complexity" evidence="1">
    <location>
        <begin position="16"/>
        <end position="30"/>
    </location>
</feature>
<name>A0ABD6CL61_9EURY</name>
<feature type="domain" description="DUF7122" evidence="2">
    <location>
        <begin position="31"/>
        <end position="106"/>
    </location>
</feature>
<feature type="region of interest" description="Disordered" evidence="1">
    <location>
        <begin position="1"/>
        <end position="54"/>
    </location>
</feature>
<dbReference type="AlphaFoldDB" id="A0ABD6CL61"/>
<organism evidence="3 4">
    <name type="scientific">Halobellus rarus</name>
    <dbReference type="NCBI Taxonomy" id="1126237"/>
    <lineage>
        <taxon>Archaea</taxon>
        <taxon>Methanobacteriati</taxon>
        <taxon>Methanobacteriota</taxon>
        <taxon>Stenosarchaea group</taxon>
        <taxon>Halobacteria</taxon>
        <taxon>Halobacteriales</taxon>
        <taxon>Haloferacaceae</taxon>
        <taxon>Halobellus</taxon>
    </lineage>
</organism>
<dbReference type="RefSeq" id="WP_256420371.1">
    <property type="nucleotide sequence ID" value="NZ_JANHDI010000002.1"/>
</dbReference>
<accession>A0ABD6CL61</accession>
<evidence type="ECO:0000313" key="3">
    <source>
        <dbReference type="EMBL" id="MFD1598835.1"/>
    </source>
</evidence>
<proteinExistence type="predicted"/>
<feature type="compositionally biased region" description="Basic and acidic residues" evidence="1">
    <location>
        <begin position="36"/>
        <end position="54"/>
    </location>
</feature>
<evidence type="ECO:0000256" key="1">
    <source>
        <dbReference type="SAM" id="MobiDB-lite"/>
    </source>
</evidence>